<dbReference type="EMBL" id="JAAMPC010000005">
    <property type="protein sequence ID" value="KAG2311183.1"/>
    <property type="molecule type" value="Genomic_DNA"/>
</dbReference>
<organism evidence="1 2">
    <name type="scientific">Brassica carinata</name>
    <name type="common">Ethiopian mustard</name>
    <name type="synonym">Abyssinian cabbage</name>
    <dbReference type="NCBI Taxonomy" id="52824"/>
    <lineage>
        <taxon>Eukaryota</taxon>
        <taxon>Viridiplantae</taxon>
        <taxon>Streptophyta</taxon>
        <taxon>Embryophyta</taxon>
        <taxon>Tracheophyta</taxon>
        <taxon>Spermatophyta</taxon>
        <taxon>Magnoliopsida</taxon>
        <taxon>eudicotyledons</taxon>
        <taxon>Gunneridae</taxon>
        <taxon>Pentapetalae</taxon>
        <taxon>rosids</taxon>
        <taxon>malvids</taxon>
        <taxon>Brassicales</taxon>
        <taxon>Brassicaceae</taxon>
        <taxon>Brassiceae</taxon>
        <taxon>Brassica</taxon>
    </lineage>
</organism>
<name>A0A8X8ATP6_BRACI</name>
<proteinExistence type="predicted"/>
<gene>
    <name evidence="1" type="ORF">Bca52824_022740</name>
</gene>
<evidence type="ECO:0000313" key="2">
    <source>
        <dbReference type="Proteomes" id="UP000886595"/>
    </source>
</evidence>
<accession>A0A8X8ATP6</accession>
<dbReference type="AlphaFoldDB" id="A0A8X8ATP6"/>
<comment type="caution">
    <text evidence="1">The sequence shown here is derived from an EMBL/GenBank/DDBJ whole genome shotgun (WGS) entry which is preliminary data.</text>
</comment>
<dbReference type="Proteomes" id="UP000886595">
    <property type="component" value="Unassembled WGS sequence"/>
</dbReference>
<protein>
    <submittedName>
        <fullName evidence="1">Uncharacterized protein</fullName>
    </submittedName>
</protein>
<reference evidence="1 2" key="1">
    <citation type="submission" date="2020-02" db="EMBL/GenBank/DDBJ databases">
        <authorList>
            <person name="Ma Q."/>
            <person name="Huang Y."/>
            <person name="Song X."/>
            <person name="Pei D."/>
        </authorList>
    </citation>
    <scope>NUCLEOTIDE SEQUENCE [LARGE SCALE GENOMIC DNA]</scope>
    <source>
        <strain evidence="1">Sxm20200214</strain>
        <tissue evidence="1">Leaf</tissue>
    </source>
</reference>
<sequence>MNDPAIPASGPSRDPEVVTDSAFLDSDNTRSRLKVFVVPALTGLLRVESLAGDSKRDGIVGDNIPECRTRRKTGREDTTTFFCMKKRKKNQRARLTVQIFGIVFK</sequence>
<evidence type="ECO:0000313" key="1">
    <source>
        <dbReference type="EMBL" id="KAG2311183.1"/>
    </source>
</evidence>
<keyword evidence="2" id="KW-1185">Reference proteome</keyword>